<organism evidence="1 2">
    <name type="scientific">Candidatus Chloroploca mongolica</name>
    <dbReference type="NCBI Taxonomy" id="2528176"/>
    <lineage>
        <taxon>Bacteria</taxon>
        <taxon>Bacillati</taxon>
        <taxon>Chloroflexota</taxon>
        <taxon>Chloroflexia</taxon>
        <taxon>Chloroflexales</taxon>
        <taxon>Chloroflexineae</taxon>
        <taxon>Oscillochloridaceae</taxon>
        <taxon>Candidatus Chloroploca</taxon>
    </lineage>
</organism>
<name>A0ABS4DA30_9CHLR</name>
<comment type="caution">
    <text evidence="1">The sequence shown here is derived from an EMBL/GenBank/DDBJ whole genome shotgun (WGS) entry which is preliminary data.</text>
</comment>
<dbReference type="InterPro" id="IPR011748">
    <property type="entry name" value="Unchr_phage_tail-like"/>
</dbReference>
<dbReference type="RefSeq" id="WP_135478288.1">
    <property type="nucleotide sequence ID" value="NZ_SIJK02000017.1"/>
</dbReference>
<reference evidence="1 2" key="1">
    <citation type="submission" date="2021-03" db="EMBL/GenBank/DDBJ databases">
        <authorList>
            <person name="Grouzdev D.S."/>
        </authorList>
    </citation>
    <scope>NUCLEOTIDE SEQUENCE [LARGE SCALE GENOMIC DNA]</scope>
    <source>
        <strain evidence="1 2">M50-1</strain>
    </source>
</reference>
<sequence>MKQNELIQLLPGVFQRTMRSDSMLAGVLAAMEALHEPSEAVLANLDAYFDPYRAPNYFVPFLAYWVDLGWLVTIPDPERSPGSAVSPPFPSGIARLRNLIANAAHLSRWRGTAYGLCQFLEIATGLTGFTVDEHLHPFHLHIRAPHQSERYRVLIEQIIQSEKPAYVTYKVIFE</sequence>
<keyword evidence="2" id="KW-1185">Reference proteome</keyword>
<evidence type="ECO:0000313" key="2">
    <source>
        <dbReference type="Proteomes" id="UP001193081"/>
    </source>
</evidence>
<proteinExistence type="predicted"/>
<evidence type="ECO:0000313" key="1">
    <source>
        <dbReference type="EMBL" id="MBP1466288.1"/>
    </source>
</evidence>
<dbReference type="EMBL" id="SIJK02000017">
    <property type="protein sequence ID" value="MBP1466288.1"/>
    <property type="molecule type" value="Genomic_DNA"/>
</dbReference>
<accession>A0ABS4DA30</accession>
<dbReference type="NCBIfam" id="TIGR02242">
    <property type="entry name" value="tail_TIGR02242"/>
    <property type="match status" value="1"/>
</dbReference>
<gene>
    <name evidence="1" type="ORF">EYB53_011280</name>
</gene>
<protein>
    <recommendedName>
        <fullName evidence="3">Phage tail protein</fullName>
    </recommendedName>
</protein>
<dbReference type="Proteomes" id="UP001193081">
    <property type="component" value="Unassembled WGS sequence"/>
</dbReference>
<evidence type="ECO:0008006" key="3">
    <source>
        <dbReference type="Google" id="ProtNLM"/>
    </source>
</evidence>